<protein>
    <submittedName>
        <fullName evidence="3">PASTA domain-containing protein</fullName>
    </submittedName>
</protein>
<dbReference type="Gene3D" id="3.30.10.20">
    <property type="match status" value="3"/>
</dbReference>
<keyword evidence="4" id="KW-1185">Reference proteome</keyword>
<feature type="transmembrane region" description="Helical" evidence="1">
    <location>
        <begin position="12"/>
        <end position="35"/>
    </location>
</feature>
<evidence type="ECO:0000256" key="1">
    <source>
        <dbReference type="SAM" id="Phobius"/>
    </source>
</evidence>
<feature type="domain" description="PASTA" evidence="2">
    <location>
        <begin position="182"/>
        <end position="253"/>
    </location>
</feature>
<dbReference type="EMBL" id="JBHUPD010000001">
    <property type="protein sequence ID" value="MFD2872283.1"/>
    <property type="molecule type" value="Genomic_DNA"/>
</dbReference>
<evidence type="ECO:0000259" key="2">
    <source>
        <dbReference type="PROSITE" id="PS51178"/>
    </source>
</evidence>
<dbReference type="Proteomes" id="UP001597557">
    <property type="component" value="Unassembled WGS sequence"/>
</dbReference>
<evidence type="ECO:0000313" key="4">
    <source>
        <dbReference type="Proteomes" id="UP001597557"/>
    </source>
</evidence>
<reference evidence="4" key="1">
    <citation type="journal article" date="2019" name="Int. J. Syst. Evol. Microbiol.">
        <title>The Global Catalogue of Microorganisms (GCM) 10K type strain sequencing project: providing services to taxonomists for standard genome sequencing and annotation.</title>
        <authorList>
            <consortium name="The Broad Institute Genomics Platform"/>
            <consortium name="The Broad Institute Genome Sequencing Center for Infectious Disease"/>
            <person name="Wu L."/>
            <person name="Ma J."/>
        </authorList>
    </citation>
    <scope>NUCLEOTIDE SEQUENCE [LARGE SCALE GENOMIC DNA]</scope>
    <source>
        <strain evidence="4">KCTC 22437</strain>
    </source>
</reference>
<comment type="caution">
    <text evidence="3">The sequence shown here is derived from an EMBL/GenBank/DDBJ whole genome shotgun (WGS) entry which is preliminary data.</text>
</comment>
<feature type="domain" description="PASTA" evidence="2">
    <location>
        <begin position="41"/>
        <end position="107"/>
    </location>
</feature>
<evidence type="ECO:0000313" key="3">
    <source>
        <dbReference type="EMBL" id="MFD2872283.1"/>
    </source>
</evidence>
<dbReference type="InterPro" id="IPR005543">
    <property type="entry name" value="PASTA_dom"/>
</dbReference>
<keyword evidence="1" id="KW-0812">Transmembrane</keyword>
<dbReference type="SUPFAM" id="SSF54184">
    <property type="entry name" value="Penicillin-binding protein 2x (pbp-2x), c-terminal domain"/>
    <property type="match status" value="1"/>
</dbReference>
<keyword evidence="1" id="KW-1133">Transmembrane helix</keyword>
<accession>A0ABW5YAH2</accession>
<feature type="domain" description="PASTA" evidence="2">
    <location>
        <begin position="109"/>
        <end position="179"/>
    </location>
</feature>
<keyword evidence="1" id="KW-0472">Membrane</keyword>
<dbReference type="PROSITE" id="PS51178">
    <property type="entry name" value="PASTA"/>
    <property type="match status" value="3"/>
</dbReference>
<proteinExistence type="predicted"/>
<dbReference type="CDD" id="cd06577">
    <property type="entry name" value="PASTA_pknB"/>
    <property type="match status" value="3"/>
</dbReference>
<name>A0ABW5YAH2_9SPHI</name>
<dbReference type="Pfam" id="PF03793">
    <property type="entry name" value="PASTA"/>
    <property type="match status" value="3"/>
</dbReference>
<gene>
    <name evidence="3" type="ORF">ACFS5N_07385</name>
</gene>
<dbReference type="RefSeq" id="WP_377183763.1">
    <property type="nucleotide sequence ID" value="NZ_JBHUPD010000001.1"/>
</dbReference>
<dbReference type="SMART" id="SM00740">
    <property type="entry name" value="PASTA"/>
    <property type="match status" value="3"/>
</dbReference>
<organism evidence="3 4">
    <name type="scientific">Mucilaginibacter ximonensis</name>
    <dbReference type="NCBI Taxonomy" id="538021"/>
    <lineage>
        <taxon>Bacteria</taxon>
        <taxon>Pseudomonadati</taxon>
        <taxon>Bacteroidota</taxon>
        <taxon>Sphingobacteriia</taxon>
        <taxon>Sphingobacteriales</taxon>
        <taxon>Sphingobacteriaceae</taxon>
        <taxon>Mucilaginibacter</taxon>
    </lineage>
</organism>
<sequence length="256" mass="27451">MSKFGSYIKTKSFRNTLLMAIASVIAVVLIAFFSLDFYTNHGSGIPVPKLKGLPIEKAIDILKDQGFDYQVDSVYVGDTAPGTVVEQDPDPGTNVKENRKIYLTMVTLKTPPTALPDIDQMPYIQAVATLQNAGLKVGDTTYKADIALNVVLEAKMGGQTLRSGQRIPKGSRIDLVLGNGIGASEVDIPDLVNQDLDAVRFILKNANLGIGTITYEGAITDSSNVVVVSQFPMKTDSASKISIGTKINLTVSQAKK</sequence>